<comment type="caution">
    <text evidence="1">Lacks conserved residue(s) required for the propagation of feature annotation.</text>
</comment>
<dbReference type="SMART" id="SM00235">
    <property type="entry name" value="ZnMc"/>
    <property type="match status" value="1"/>
</dbReference>
<keyword evidence="1" id="KW-1015">Disulfide bond</keyword>
<dbReference type="GO" id="GO:0008270">
    <property type="term" value="F:zinc ion binding"/>
    <property type="evidence" value="ECO:0007669"/>
    <property type="project" value="UniProtKB-UniRule"/>
</dbReference>
<name>A0A3B4BDY0_9GOBI</name>
<dbReference type="GO" id="GO:0004222">
    <property type="term" value="F:metalloendopeptidase activity"/>
    <property type="evidence" value="ECO:0007669"/>
    <property type="project" value="UniProtKB-UniRule"/>
</dbReference>
<dbReference type="PANTHER" id="PTHR10127:SF899">
    <property type="entry name" value="ASTACIN-LIKE METALLOENDOPEPTIDASE-RELATED"/>
    <property type="match status" value="1"/>
</dbReference>
<dbReference type="Proteomes" id="UP000261520">
    <property type="component" value="Unplaced"/>
</dbReference>
<keyword evidence="1 2" id="KW-0479">Metal-binding</keyword>
<dbReference type="PRINTS" id="PR00480">
    <property type="entry name" value="ASTACIN"/>
</dbReference>
<comment type="cofactor">
    <cofactor evidence="1 2">
        <name>Zn(2+)</name>
        <dbReference type="ChEBI" id="CHEBI:29105"/>
    </cofactor>
    <text evidence="1 2">Binds 1 zinc ion per subunit.</text>
</comment>
<organism evidence="4 5">
    <name type="scientific">Periophthalmus magnuspinnatus</name>
    <dbReference type="NCBI Taxonomy" id="409849"/>
    <lineage>
        <taxon>Eukaryota</taxon>
        <taxon>Metazoa</taxon>
        <taxon>Chordata</taxon>
        <taxon>Craniata</taxon>
        <taxon>Vertebrata</taxon>
        <taxon>Euteleostomi</taxon>
        <taxon>Actinopterygii</taxon>
        <taxon>Neopterygii</taxon>
        <taxon>Teleostei</taxon>
        <taxon>Neoteleostei</taxon>
        <taxon>Acanthomorphata</taxon>
        <taxon>Gobiaria</taxon>
        <taxon>Gobiiformes</taxon>
        <taxon>Gobioidei</taxon>
        <taxon>Gobiidae</taxon>
        <taxon>Oxudercinae</taxon>
        <taxon>Periophthalmus</taxon>
    </lineage>
</organism>
<dbReference type="SUPFAM" id="SSF55486">
    <property type="entry name" value="Metalloproteases ('zincins'), catalytic domain"/>
    <property type="match status" value="1"/>
</dbReference>
<feature type="domain" description="Peptidase M12A" evidence="3">
    <location>
        <begin position="24"/>
        <end position="225"/>
    </location>
</feature>
<reference evidence="4" key="1">
    <citation type="submission" date="2025-08" db="UniProtKB">
        <authorList>
            <consortium name="Ensembl"/>
        </authorList>
    </citation>
    <scope>IDENTIFICATION</scope>
</reference>
<dbReference type="InterPro" id="IPR001506">
    <property type="entry name" value="Peptidase_M12A"/>
</dbReference>
<dbReference type="GO" id="GO:0006508">
    <property type="term" value="P:proteolysis"/>
    <property type="evidence" value="ECO:0007669"/>
    <property type="project" value="UniProtKB-KW"/>
</dbReference>
<dbReference type="PROSITE" id="PS51864">
    <property type="entry name" value="ASTACIN"/>
    <property type="match status" value="1"/>
</dbReference>
<keyword evidence="1 2" id="KW-0378">Hydrolase</keyword>
<feature type="disulfide bond" evidence="1">
    <location>
        <begin position="95"/>
        <end position="117"/>
    </location>
</feature>
<keyword evidence="1 2" id="KW-0645">Protease</keyword>
<dbReference type="Pfam" id="PF01400">
    <property type="entry name" value="Astacin"/>
    <property type="match status" value="1"/>
</dbReference>
<proteinExistence type="predicted"/>
<dbReference type="Ensembl" id="ENSPMGT00000028474.1">
    <property type="protein sequence ID" value="ENSPMGP00000026736.1"/>
    <property type="gene ID" value="ENSPMGG00000021568.1"/>
</dbReference>
<dbReference type="EC" id="3.4.24.-" evidence="2"/>
<dbReference type="InterPro" id="IPR006026">
    <property type="entry name" value="Peptidase_Metallo"/>
</dbReference>
<feature type="disulfide bond" evidence="1">
    <location>
        <begin position="28"/>
        <end position="31"/>
    </location>
</feature>
<evidence type="ECO:0000256" key="2">
    <source>
        <dbReference type="RuleBase" id="RU361183"/>
    </source>
</evidence>
<feature type="binding site" evidence="1">
    <location>
        <position position="135"/>
    </location>
    <ligand>
        <name>Zn(2+)</name>
        <dbReference type="ChEBI" id="CHEBI:29105"/>
        <note>catalytic</note>
    </ligand>
</feature>
<keyword evidence="1 2" id="KW-0482">Metalloprotease</keyword>
<evidence type="ECO:0000256" key="1">
    <source>
        <dbReference type="PROSITE-ProRule" id="PRU01211"/>
    </source>
</evidence>
<sequence length="228" mass="26854">MTIIAVFAAARLVEGDIVEDRRRNAVSCFFCKWSKYRDRVWVPVYISSSYSSSQKRVIRSAMKQIQDQTCIWFYEIYGWSRWYTRHLYIFSGNGCWSYIGRIWWTRQQKLSLSKNGCLRTGTIQHELLHALGFAHEHSRSDRDDYIQVLTNNINPGEERNFAKYKTNNLRTPYDFKSVMQYSNFAFSKNGLPTLVSRSNPSMRFGFAPSVSSNDILRVNRYYQCTAYL</sequence>
<dbReference type="AlphaFoldDB" id="A0A3B4BDY0"/>
<dbReference type="Gene3D" id="3.40.390.10">
    <property type="entry name" value="Collagenase (Catalytic Domain)"/>
    <property type="match status" value="1"/>
</dbReference>
<evidence type="ECO:0000313" key="5">
    <source>
        <dbReference type="Proteomes" id="UP000261520"/>
    </source>
</evidence>
<dbReference type="STRING" id="409849.ENSPMGP00000026736"/>
<feature type="binding site" evidence="1">
    <location>
        <position position="125"/>
    </location>
    <ligand>
        <name>Zn(2+)</name>
        <dbReference type="ChEBI" id="CHEBI:29105"/>
        <note>catalytic</note>
    </ligand>
</feature>
<feature type="active site" evidence="1">
    <location>
        <position position="126"/>
    </location>
</feature>
<accession>A0A3B4BDY0</accession>
<keyword evidence="5" id="KW-1185">Reference proteome</keyword>
<dbReference type="InterPro" id="IPR024079">
    <property type="entry name" value="MetalloPept_cat_dom_sf"/>
</dbReference>
<keyword evidence="1 2" id="KW-0862">Zinc</keyword>
<dbReference type="PANTHER" id="PTHR10127">
    <property type="entry name" value="DISCOIDIN, CUB, EGF, LAMININ , AND ZINC METALLOPROTEASE DOMAIN CONTAINING"/>
    <property type="match status" value="1"/>
</dbReference>
<protein>
    <recommendedName>
        <fullName evidence="2">Metalloendopeptidase</fullName>
        <ecNumber evidence="2">3.4.24.-</ecNumber>
    </recommendedName>
</protein>
<evidence type="ECO:0000259" key="3">
    <source>
        <dbReference type="PROSITE" id="PS51864"/>
    </source>
</evidence>
<feature type="binding site" evidence="1">
    <location>
        <position position="129"/>
    </location>
    <ligand>
        <name>Zn(2+)</name>
        <dbReference type="ChEBI" id="CHEBI:29105"/>
        <note>catalytic</note>
    </ligand>
</feature>
<reference evidence="4" key="2">
    <citation type="submission" date="2025-09" db="UniProtKB">
        <authorList>
            <consortium name="Ensembl"/>
        </authorList>
    </citation>
    <scope>IDENTIFICATION</scope>
</reference>
<evidence type="ECO:0000313" key="4">
    <source>
        <dbReference type="Ensembl" id="ENSPMGP00000026736.1"/>
    </source>
</evidence>